<reference evidence="5" key="1">
    <citation type="submission" date="2023-10" db="EMBL/GenBank/DDBJ databases">
        <authorList>
            <person name="Chen Y."/>
            <person name="Shah S."/>
            <person name="Dougan E. K."/>
            <person name="Thang M."/>
            <person name="Chan C."/>
        </authorList>
    </citation>
    <scope>NUCLEOTIDE SEQUENCE [LARGE SCALE GENOMIC DNA]</scope>
</reference>
<dbReference type="InterPro" id="IPR015915">
    <property type="entry name" value="Kelch-typ_b-propeller"/>
</dbReference>
<dbReference type="SUPFAM" id="SSF54695">
    <property type="entry name" value="POZ domain"/>
    <property type="match status" value="1"/>
</dbReference>
<dbReference type="Gene3D" id="2.120.10.80">
    <property type="entry name" value="Kelch-type beta propeller"/>
    <property type="match status" value="2"/>
</dbReference>
<dbReference type="CDD" id="cd14733">
    <property type="entry name" value="BACK"/>
    <property type="match status" value="1"/>
</dbReference>
<keyword evidence="6" id="KW-1185">Reference proteome</keyword>
<organism evidence="5 6">
    <name type="scientific">Prorocentrum cordatum</name>
    <dbReference type="NCBI Taxonomy" id="2364126"/>
    <lineage>
        <taxon>Eukaryota</taxon>
        <taxon>Sar</taxon>
        <taxon>Alveolata</taxon>
        <taxon>Dinophyceae</taxon>
        <taxon>Prorocentrales</taxon>
        <taxon>Prorocentraceae</taxon>
        <taxon>Prorocentrum</taxon>
    </lineage>
</organism>
<dbReference type="Gene3D" id="1.25.40.420">
    <property type="match status" value="1"/>
</dbReference>
<evidence type="ECO:0000256" key="3">
    <source>
        <dbReference type="ARBA" id="ARBA00022737"/>
    </source>
</evidence>
<dbReference type="EMBL" id="CAUYUJ010017538">
    <property type="protein sequence ID" value="CAK0875638.1"/>
    <property type="molecule type" value="Genomic_DNA"/>
</dbReference>
<evidence type="ECO:0000256" key="2">
    <source>
        <dbReference type="ARBA" id="ARBA00022441"/>
    </source>
</evidence>
<dbReference type="Pfam" id="PF13415">
    <property type="entry name" value="Beta-prop_FBX42"/>
    <property type="match status" value="1"/>
</dbReference>
<dbReference type="Pfam" id="PF24570">
    <property type="entry name" value="BACK_BPM_SPOP"/>
    <property type="match status" value="1"/>
</dbReference>
<dbReference type="InterPro" id="IPR011333">
    <property type="entry name" value="SKP1/BTB/POZ_sf"/>
</dbReference>
<dbReference type="SUPFAM" id="SSF117281">
    <property type="entry name" value="Kelch motif"/>
    <property type="match status" value="2"/>
</dbReference>
<dbReference type="Pfam" id="PF00651">
    <property type="entry name" value="BTB"/>
    <property type="match status" value="1"/>
</dbReference>
<evidence type="ECO:0000313" key="5">
    <source>
        <dbReference type="EMBL" id="CAK0875638.1"/>
    </source>
</evidence>
<gene>
    <name evidence="5" type="ORF">PCOR1329_LOCUS60254</name>
</gene>
<evidence type="ECO:0000313" key="6">
    <source>
        <dbReference type="Proteomes" id="UP001189429"/>
    </source>
</evidence>
<accession>A0ABN9VQB9</accession>
<evidence type="ECO:0000256" key="1">
    <source>
        <dbReference type="ARBA" id="ARBA00010846"/>
    </source>
</evidence>
<dbReference type="InterPro" id="IPR006652">
    <property type="entry name" value="Kelch_1"/>
</dbReference>
<comment type="caution">
    <text evidence="5">The sequence shown here is derived from an EMBL/GenBank/DDBJ whole genome shotgun (WGS) entry which is preliminary data.</text>
</comment>
<keyword evidence="3" id="KW-0677">Repeat</keyword>
<evidence type="ECO:0000259" key="4">
    <source>
        <dbReference type="PROSITE" id="PS50097"/>
    </source>
</evidence>
<dbReference type="Gene3D" id="3.30.710.10">
    <property type="entry name" value="Potassium Channel Kv1.1, Chain A"/>
    <property type="match status" value="1"/>
</dbReference>
<protein>
    <recommendedName>
        <fullName evidence="4">BTB domain-containing protein</fullName>
    </recommendedName>
</protein>
<dbReference type="Pfam" id="PF24681">
    <property type="entry name" value="Kelch_KLHDC2_KLHL20_DRC7"/>
    <property type="match status" value="1"/>
</dbReference>
<dbReference type="InterPro" id="IPR056423">
    <property type="entry name" value="BACK_BPM_SPOP"/>
</dbReference>
<dbReference type="PANTHER" id="PTHR46093:SF18">
    <property type="entry name" value="FIBRONECTIN TYPE-III DOMAIN-CONTAINING PROTEIN"/>
    <property type="match status" value="1"/>
</dbReference>
<dbReference type="Proteomes" id="UP001189429">
    <property type="component" value="Unassembled WGS sequence"/>
</dbReference>
<proteinExistence type="inferred from homology"/>
<dbReference type="PANTHER" id="PTHR46093">
    <property type="entry name" value="ACYL-COA-BINDING DOMAIN-CONTAINING PROTEIN 5"/>
    <property type="match status" value="1"/>
</dbReference>
<name>A0ABN9VQB9_9DINO</name>
<dbReference type="InterPro" id="IPR000210">
    <property type="entry name" value="BTB/POZ_dom"/>
</dbReference>
<dbReference type="PROSITE" id="PS50097">
    <property type="entry name" value="BTB"/>
    <property type="match status" value="1"/>
</dbReference>
<sequence length="539" mass="59027">MHTFWMELQTKGCPGPRAAHSCDVIDGRLYVFGGWNGKRALNDLHMLDVASNSWTEVHPNGQAPSARNNHTTAVVDLRLVVHGGHDGNKWVADMHILDTGGSTGAGGVQEGPTWHKAPTSGAPPSARACHTLTRLAHKLYMFGGYDGAKCFNDMDIIDLETMTWMQPALSGTLPQARNAHTMTVILTKLFLFGGHSGNKHLTDLHVFDTQKLQWSQPEILGTPPPGLRGHTANLIGHKIFLFGGYDGKGRTNELYVLDTAEGKWVRPTWPTESPHTPPGRQRHSASLIGSKRIYIFGGFDGNKWLNDLHVLDVGRLEESALNDVAVHTLIENMRRLLNSPDFSDITFVVEGKRIYAHKAILVAQCEHFHAMFSGGRFAEASKSEIEIPNWSYTAFVAMLEWLYTGHTPRELSAAHLTEVLGLADHYTLDGLKHVCENVLVHSVEIENVCALLRHADQYMAEALKRYCLQFILKNFDQVAYSKGFDELSSNPALLLEVTRAAATKNTDGGGAHFSSQGNCGSGGSSLNQAPVHCGSGGMA</sequence>
<dbReference type="SMART" id="SM00612">
    <property type="entry name" value="Kelch"/>
    <property type="match status" value="3"/>
</dbReference>
<dbReference type="SMART" id="SM00225">
    <property type="entry name" value="BTB"/>
    <property type="match status" value="1"/>
</dbReference>
<keyword evidence="2" id="KW-0880">Kelch repeat</keyword>
<comment type="similarity">
    <text evidence="1">Belongs to the Tdpoz family.</text>
</comment>
<feature type="domain" description="BTB" evidence="4">
    <location>
        <begin position="343"/>
        <end position="411"/>
    </location>
</feature>